<name>A0ABX7QPG6_9GAMM</name>
<evidence type="ECO:0000256" key="1">
    <source>
        <dbReference type="SAM" id="SignalP"/>
    </source>
</evidence>
<keyword evidence="3" id="KW-1185">Reference proteome</keyword>
<dbReference type="EMBL" id="CP071503">
    <property type="protein sequence ID" value="QSX32618.1"/>
    <property type="molecule type" value="Genomic_DNA"/>
</dbReference>
<keyword evidence="2" id="KW-0378">Hydrolase</keyword>
<keyword evidence="2" id="KW-0645">Protease</keyword>
<keyword evidence="1" id="KW-0732">Signal</keyword>
<organism evidence="2 3">
    <name type="scientific">Shewanella avicenniae</name>
    <dbReference type="NCBI Taxonomy" id="2814294"/>
    <lineage>
        <taxon>Bacteria</taxon>
        <taxon>Pseudomonadati</taxon>
        <taxon>Pseudomonadota</taxon>
        <taxon>Gammaproteobacteria</taxon>
        <taxon>Alteromonadales</taxon>
        <taxon>Shewanellaceae</taxon>
        <taxon>Shewanella</taxon>
    </lineage>
</organism>
<protein>
    <submittedName>
        <fullName evidence="2">Phage protease</fullName>
    </submittedName>
</protein>
<feature type="chain" id="PRO_5047073976" evidence="1">
    <location>
        <begin position="23"/>
        <end position="396"/>
    </location>
</feature>
<gene>
    <name evidence="2" type="ORF">JYB87_12750</name>
</gene>
<dbReference type="PIRSF" id="PIRSF016624">
    <property type="entry name" value="Mu_prophg_I"/>
    <property type="match status" value="1"/>
</dbReference>
<proteinExistence type="predicted"/>
<dbReference type="RefSeq" id="WP_207353859.1">
    <property type="nucleotide sequence ID" value="NZ_CP071503.1"/>
</dbReference>
<evidence type="ECO:0000313" key="3">
    <source>
        <dbReference type="Proteomes" id="UP000662770"/>
    </source>
</evidence>
<dbReference type="Pfam" id="PF10123">
    <property type="entry name" value="Mu-like_Pro"/>
    <property type="match status" value="1"/>
</dbReference>
<dbReference type="GO" id="GO:0006508">
    <property type="term" value="P:proteolysis"/>
    <property type="evidence" value="ECO:0007669"/>
    <property type="project" value="UniProtKB-KW"/>
</dbReference>
<reference evidence="2 3" key="1">
    <citation type="submission" date="2021-03" db="EMBL/GenBank/DDBJ databases">
        <title>Novel species identification of genus Shewanella.</title>
        <authorList>
            <person name="Liu G."/>
            <person name="Zhang Q."/>
        </authorList>
    </citation>
    <scope>NUCLEOTIDE SEQUENCE [LARGE SCALE GENOMIC DNA]</scope>
    <source>
        <strain evidence="2 3">FJAT-51800</strain>
    </source>
</reference>
<feature type="signal peptide" evidence="1">
    <location>
        <begin position="1"/>
        <end position="22"/>
    </location>
</feature>
<dbReference type="InterPro" id="IPR012106">
    <property type="entry name" value="Phage_Mu_Gp1"/>
</dbReference>
<evidence type="ECO:0000313" key="2">
    <source>
        <dbReference type="EMBL" id="QSX32618.1"/>
    </source>
</evidence>
<dbReference type="GO" id="GO:0008233">
    <property type="term" value="F:peptidase activity"/>
    <property type="evidence" value="ECO:0007669"/>
    <property type="project" value="UniProtKB-KW"/>
</dbReference>
<accession>A0ABX7QPG6</accession>
<dbReference type="Proteomes" id="UP000662770">
    <property type="component" value="Chromosome"/>
</dbReference>
<sequence length="396" mass="42022">MCQSKAVLVLGGAVGVAHKAIAALSATAHHDHVGTVACSLVLPTNNSELDTRVQLLPDGLFKATDGRPFDVPSGQWLMDERAWQSLQQHAAARTNDYVTDYEHQTLRTEENGQPAPAAGWFKPSALGYEPGFGLFASSVEWTAKARAYITAKEYRFISAVFAYDKATGRVQELLHIALTNNPALDGLKAIAALTKDFSTTPTKENTMNQAQRLLAALGVSIEGVDLNDAAAVEGLIDKGVAACTALKAKEEELNALAASVTTLTSEVAALTSQQGKFDSSKFVPIAVHTELQTAYAALSKQSGDTAIADLLEAEKAKIYGPADREYLQSIGKERGVAALTKMLNERSPIAALTATQTTTTDDPAKLGVVALTADEKLVADQLGISHADFAKAKENK</sequence>